<reference evidence="2" key="1">
    <citation type="journal article" name="BMC Genomics">
        <title>Long-read sequencing and de novo genome assembly of marine medaka (Oryzias melastigma).</title>
        <authorList>
            <person name="Liang P."/>
            <person name="Saqib H.S.A."/>
            <person name="Ni X."/>
            <person name="Shen Y."/>
        </authorList>
    </citation>
    <scope>NUCLEOTIDE SEQUENCE</scope>
    <source>
        <strain evidence="2">Bigg-433</strain>
    </source>
</reference>
<dbReference type="EMBL" id="WKFB01000122">
    <property type="protein sequence ID" value="KAF6734977.1"/>
    <property type="molecule type" value="Genomic_DNA"/>
</dbReference>
<dbReference type="AlphaFoldDB" id="A0A834KVH5"/>
<sequence length="167" mass="18269">MAEDGGNLSGALDPGAPQDRYSLPRTYIRLNDLSGRGPRAGHSEELEVEPAPPACDEEDEGSTHGGESLPYPTLAPVVFFYLKQSTRPRSWCLKMVRNPYPFYQCGRVFHSPGQDPQVLLEDSDQVLLTLNWRSGIVSVDEPSPAVQLEACPSAIGVLTSEEGRFLP</sequence>
<proteinExistence type="predicted"/>
<gene>
    <name evidence="2" type="ORF">FQA47_006452</name>
</gene>
<evidence type="ECO:0000313" key="3">
    <source>
        <dbReference type="Proteomes" id="UP000646548"/>
    </source>
</evidence>
<evidence type="ECO:0000256" key="1">
    <source>
        <dbReference type="SAM" id="MobiDB-lite"/>
    </source>
</evidence>
<accession>A0A834KVH5</accession>
<comment type="caution">
    <text evidence="2">The sequence shown here is derived from an EMBL/GenBank/DDBJ whole genome shotgun (WGS) entry which is preliminary data.</text>
</comment>
<evidence type="ECO:0000313" key="2">
    <source>
        <dbReference type="EMBL" id="KAF6734977.1"/>
    </source>
</evidence>
<organism evidence="2 3">
    <name type="scientific">Oryzias melastigma</name>
    <name type="common">Marine medaka</name>
    <dbReference type="NCBI Taxonomy" id="30732"/>
    <lineage>
        <taxon>Eukaryota</taxon>
        <taxon>Metazoa</taxon>
        <taxon>Chordata</taxon>
        <taxon>Craniata</taxon>
        <taxon>Vertebrata</taxon>
        <taxon>Euteleostomi</taxon>
        <taxon>Actinopterygii</taxon>
        <taxon>Neopterygii</taxon>
        <taxon>Teleostei</taxon>
        <taxon>Neoteleostei</taxon>
        <taxon>Acanthomorphata</taxon>
        <taxon>Ovalentaria</taxon>
        <taxon>Atherinomorphae</taxon>
        <taxon>Beloniformes</taxon>
        <taxon>Adrianichthyidae</taxon>
        <taxon>Oryziinae</taxon>
        <taxon>Oryzias</taxon>
    </lineage>
</organism>
<name>A0A834KVH5_ORYME</name>
<feature type="region of interest" description="Disordered" evidence="1">
    <location>
        <begin position="1"/>
        <end position="69"/>
    </location>
</feature>
<protein>
    <submittedName>
        <fullName evidence="2">Voltage-dependent T-type calcium channel subunit alpha-1G</fullName>
    </submittedName>
</protein>
<dbReference type="Proteomes" id="UP000646548">
    <property type="component" value="Unassembled WGS sequence"/>
</dbReference>